<protein>
    <submittedName>
        <fullName evidence="2">Methyltransferase family protein</fullName>
    </submittedName>
</protein>
<dbReference type="InterPro" id="IPR029063">
    <property type="entry name" value="SAM-dependent_MTases_sf"/>
</dbReference>
<dbReference type="SUPFAM" id="SSF53335">
    <property type="entry name" value="S-adenosyl-L-methionine-dependent methyltransferases"/>
    <property type="match status" value="1"/>
</dbReference>
<organism evidence="2 3">
    <name type="scientific">Kribbella antiqua</name>
    <dbReference type="NCBI Taxonomy" id="2512217"/>
    <lineage>
        <taxon>Bacteria</taxon>
        <taxon>Bacillati</taxon>
        <taxon>Actinomycetota</taxon>
        <taxon>Actinomycetes</taxon>
        <taxon>Propionibacteriales</taxon>
        <taxon>Kribbellaceae</taxon>
        <taxon>Kribbella</taxon>
    </lineage>
</organism>
<dbReference type="RefSeq" id="WP_132152264.1">
    <property type="nucleotide sequence ID" value="NZ_SLWR01000008.1"/>
</dbReference>
<proteinExistence type="predicted"/>
<accession>A0A4R2IM37</accession>
<keyword evidence="3" id="KW-1185">Reference proteome</keyword>
<name>A0A4R2IM37_9ACTN</name>
<dbReference type="InterPro" id="IPR013217">
    <property type="entry name" value="Methyltransf_12"/>
</dbReference>
<dbReference type="GO" id="GO:0008168">
    <property type="term" value="F:methyltransferase activity"/>
    <property type="evidence" value="ECO:0007669"/>
    <property type="project" value="UniProtKB-KW"/>
</dbReference>
<reference evidence="2 3" key="1">
    <citation type="journal article" date="2015" name="Stand. Genomic Sci.">
        <title>Genomic Encyclopedia of Bacterial and Archaeal Type Strains, Phase III: the genomes of soil and plant-associated and newly described type strains.</title>
        <authorList>
            <person name="Whitman W.B."/>
            <person name="Woyke T."/>
            <person name="Klenk H.P."/>
            <person name="Zhou Y."/>
            <person name="Lilburn T.G."/>
            <person name="Beck B.J."/>
            <person name="De Vos P."/>
            <person name="Vandamme P."/>
            <person name="Eisen J.A."/>
            <person name="Garrity G."/>
            <person name="Hugenholtz P."/>
            <person name="Kyrpides N.C."/>
        </authorList>
    </citation>
    <scope>NUCLEOTIDE SEQUENCE [LARGE SCALE GENOMIC DNA]</scope>
    <source>
        <strain evidence="2 3">VKM Ac-2541</strain>
    </source>
</reference>
<evidence type="ECO:0000259" key="1">
    <source>
        <dbReference type="Pfam" id="PF08242"/>
    </source>
</evidence>
<dbReference type="Proteomes" id="UP000295573">
    <property type="component" value="Unassembled WGS sequence"/>
</dbReference>
<keyword evidence="2" id="KW-0489">Methyltransferase</keyword>
<evidence type="ECO:0000313" key="3">
    <source>
        <dbReference type="Proteomes" id="UP000295573"/>
    </source>
</evidence>
<dbReference type="GO" id="GO:0032259">
    <property type="term" value="P:methylation"/>
    <property type="evidence" value="ECO:0007669"/>
    <property type="project" value="UniProtKB-KW"/>
</dbReference>
<dbReference type="AlphaFoldDB" id="A0A4R2IM37"/>
<evidence type="ECO:0000313" key="2">
    <source>
        <dbReference type="EMBL" id="TCO45757.1"/>
    </source>
</evidence>
<keyword evidence="2" id="KW-0808">Transferase</keyword>
<gene>
    <name evidence="2" type="ORF">EV646_108381</name>
</gene>
<dbReference type="Pfam" id="PF08242">
    <property type="entry name" value="Methyltransf_12"/>
    <property type="match status" value="1"/>
</dbReference>
<feature type="domain" description="Methyltransferase type 12" evidence="1">
    <location>
        <begin position="47"/>
        <end position="145"/>
    </location>
</feature>
<sequence length="209" mass="22918">MDWHEWHGDYDVPGSSLARRLEVVQGQVRSALDGCPPGPLQVVSMCAGEGRDLLEVLPKHPRRDDVRARLVELDPRSTAIAEETARSTGLTQVEVVEGDAALTDNYAGMVPADVVLVCGVFGNISDEDIERTIDTCRALSKSGGTTIWTRHRGEPDLVPTICDWFEERGFERLYLSPPDAGFGVGAHRFTDPPQPLTPGQSMFTFASQR</sequence>
<dbReference type="EMBL" id="SLWR01000008">
    <property type="protein sequence ID" value="TCO45757.1"/>
    <property type="molecule type" value="Genomic_DNA"/>
</dbReference>
<dbReference type="CDD" id="cd02440">
    <property type="entry name" value="AdoMet_MTases"/>
    <property type="match status" value="1"/>
</dbReference>
<dbReference type="OrthoDB" id="8163513at2"/>
<dbReference type="Gene3D" id="3.40.50.150">
    <property type="entry name" value="Vaccinia Virus protein VP39"/>
    <property type="match status" value="1"/>
</dbReference>
<comment type="caution">
    <text evidence="2">The sequence shown here is derived from an EMBL/GenBank/DDBJ whole genome shotgun (WGS) entry which is preliminary data.</text>
</comment>